<proteinExistence type="predicted"/>
<dbReference type="AlphaFoldDB" id="A0A160P8B0"/>
<dbReference type="GO" id="GO:0005975">
    <property type="term" value="P:carbohydrate metabolic process"/>
    <property type="evidence" value="ECO:0007669"/>
    <property type="project" value="UniProtKB-ARBA"/>
</dbReference>
<evidence type="ECO:0000313" key="4">
    <source>
        <dbReference type="Proteomes" id="UP000217676"/>
    </source>
</evidence>
<feature type="domain" description="DUF7507" evidence="2">
    <location>
        <begin position="286"/>
        <end position="345"/>
    </location>
</feature>
<feature type="region of interest" description="Disordered" evidence="1">
    <location>
        <begin position="478"/>
        <end position="500"/>
    </location>
</feature>
<keyword evidence="4" id="KW-1185">Reference proteome</keyword>
<feature type="domain" description="DUF7507" evidence="2">
    <location>
        <begin position="360"/>
        <end position="461"/>
    </location>
</feature>
<evidence type="ECO:0000313" key="3">
    <source>
        <dbReference type="EMBL" id="BAU87103.1"/>
    </source>
</evidence>
<dbReference type="EMBL" id="AP017424">
    <property type="protein sequence ID" value="BAU87103.1"/>
    <property type="molecule type" value="Genomic_DNA"/>
</dbReference>
<evidence type="ECO:0000259" key="2">
    <source>
        <dbReference type="Pfam" id="PF24346"/>
    </source>
</evidence>
<accession>A0A160P8B0</accession>
<dbReference type="NCBIfam" id="TIGR01451">
    <property type="entry name" value="B_ant_repeat"/>
    <property type="match status" value="2"/>
</dbReference>
<gene>
    <name evidence="3" type="ORF">SLA_6234</name>
</gene>
<dbReference type="Pfam" id="PF24346">
    <property type="entry name" value="DUF7507"/>
    <property type="match status" value="3"/>
</dbReference>
<organism evidence="3 4">
    <name type="scientific">Streptomyces laurentii</name>
    <dbReference type="NCBI Taxonomy" id="39478"/>
    <lineage>
        <taxon>Bacteria</taxon>
        <taxon>Bacillati</taxon>
        <taxon>Actinomycetota</taxon>
        <taxon>Actinomycetes</taxon>
        <taxon>Kitasatosporales</taxon>
        <taxon>Streptomycetaceae</taxon>
        <taxon>Streptomyces</taxon>
    </lineage>
</organism>
<sequence length="640" mass="64683">MSGGGAGRRRRVRLWAALLGLVAAVLVGTGAPASGQGDWDCLGGPETRIGYLFEAEGSGSAPYDIVQVDYTTGAATVVGGTPVPVDGVGFNTYDGFHYAVTGGNTIVRIDSSGNTTTVGSAAGSVYTSGDFDTSGHLWLMGNILPGAWAEIDLVPGSPTYGQTLATGTVTYPGNQYRALGDWTWMTGPAGTGLYGVADMVGQRLPTILFFNTVTRAFTVVGEVSGMPVGIGGVDTRGSFTDGTFLYVYTFTSGAVYRIDYGTRVATQLPQSPGAIMFGDGAQCAAAHSGSGTAPTVICPATTLAPGASVTCEATYVVTAADAQAGEVTNTAKATADNPSGTEVSSAPASAIFTTHAPPTSSLSLRKSVTPTSVTLGDQVTYTYVATNTGETSLSGLSVADTAFSGTGTPPDVSCPATTLAPGASVTCTATYTVTEADARAGQITNTAKATAQDPSGADVASGPASAVVITKETPPAASLGLKKSVSPEKAGAGDEVTSDPASAVLVTKGTRPPADSLKLKKTAEVTDTNHNGRNDPGDIVTWTLTVTNTGSGTLHDIEVADPVAGPVTCPSTPLQPGASMICAAPPYTLREEDAKRGHLTNTAVARGVDDSGEVITSRKARVTIPVQRGHGPKPPPYGGY</sequence>
<dbReference type="InterPro" id="IPR051172">
    <property type="entry name" value="Chlamydia_OmcB"/>
</dbReference>
<name>A0A160P8B0_STRLU</name>
<evidence type="ECO:0000256" key="1">
    <source>
        <dbReference type="SAM" id="MobiDB-lite"/>
    </source>
</evidence>
<protein>
    <recommendedName>
        <fullName evidence="2">DUF7507 domain-containing protein</fullName>
    </recommendedName>
</protein>
<dbReference type="PANTHER" id="PTHR34819">
    <property type="entry name" value="LARGE CYSTEINE-RICH PERIPLASMIC PROTEIN OMCB"/>
    <property type="match status" value="1"/>
</dbReference>
<dbReference type="KEGG" id="slau:SLA_6234"/>
<reference evidence="3 4" key="1">
    <citation type="journal article" date="2016" name="Genome Announc.">
        <title>Complete Genome Sequence of Thiostrepton-Producing Streptomyces laurentii ATCC 31255.</title>
        <authorList>
            <person name="Doi K."/>
            <person name="Fujino Y."/>
            <person name="Nagayoshi Y."/>
            <person name="Ohshima T."/>
            <person name="Ogata S."/>
        </authorList>
    </citation>
    <scope>NUCLEOTIDE SEQUENCE [LARGE SCALE GENOMIC DNA]</scope>
    <source>
        <strain evidence="3 4">ATCC 31255</strain>
    </source>
</reference>
<dbReference type="InterPro" id="IPR055354">
    <property type="entry name" value="DUF7507"/>
</dbReference>
<feature type="domain" description="DUF7507" evidence="2">
    <location>
        <begin position="516"/>
        <end position="617"/>
    </location>
</feature>
<dbReference type="InterPro" id="IPR047589">
    <property type="entry name" value="DUF11_rpt"/>
</dbReference>
<dbReference type="Gene3D" id="2.60.40.10">
    <property type="entry name" value="Immunoglobulins"/>
    <property type="match status" value="1"/>
</dbReference>
<dbReference type="Proteomes" id="UP000217676">
    <property type="component" value="Chromosome"/>
</dbReference>
<dbReference type="InterPro" id="IPR013783">
    <property type="entry name" value="Ig-like_fold"/>
</dbReference>